<dbReference type="InterPro" id="IPR009075">
    <property type="entry name" value="AcylCo_DH/oxidase_C"/>
</dbReference>
<dbReference type="GO" id="GO:0005886">
    <property type="term" value="C:plasma membrane"/>
    <property type="evidence" value="ECO:0007669"/>
    <property type="project" value="TreeGrafter"/>
</dbReference>
<feature type="domain" description="Acyl-CoA dehydrogenase/oxidase C-terminal" evidence="7">
    <location>
        <begin position="231"/>
        <end position="371"/>
    </location>
</feature>
<evidence type="ECO:0000256" key="5">
    <source>
        <dbReference type="ARBA" id="ARBA00023002"/>
    </source>
</evidence>
<dbReference type="OrthoDB" id="7316074at2"/>
<dbReference type="InterPro" id="IPR009100">
    <property type="entry name" value="AcylCoA_DH/oxidase_NM_dom_sf"/>
</dbReference>
<dbReference type="GO" id="GO:0016627">
    <property type="term" value="F:oxidoreductase activity, acting on the CH-CH group of donors"/>
    <property type="evidence" value="ECO:0007669"/>
    <property type="project" value="InterPro"/>
</dbReference>
<evidence type="ECO:0000313" key="11">
    <source>
        <dbReference type="Proteomes" id="UP000070250"/>
    </source>
</evidence>
<evidence type="ECO:0000256" key="1">
    <source>
        <dbReference type="ARBA" id="ARBA00001974"/>
    </source>
</evidence>
<gene>
    <name evidence="10" type="ORF">ACG33_11820</name>
</gene>
<dbReference type="Gene3D" id="2.40.110.10">
    <property type="entry name" value="Butyryl-CoA Dehydrogenase, subunit A, domain 2"/>
    <property type="match status" value="1"/>
</dbReference>
<dbReference type="AlphaFoldDB" id="A0A127FBI3"/>
<dbReference type="PANTHER" id="PTHR43292:SF3">
    <property type="entry name" value="ACYL-COA DEHYDROGENASE FADE29"/>
    <property type="match status" value="1"/>
</dbReference>
<dbReference type="InterPro" id="IPR052161">
    <property type="entry name" value="Mycobact_Acyl-CoA_DH"/>
</dbReference>
<evidence type="ECO:0000256" key="6">
    <source>
        <dbReference type="RuleBase" id="RU362125"/>
    </source>
</evidence>
<dbReference type="SUPFAM" id="SSF56645">
    <property type="entry name" value="Acyl-CoA dehydrogenase NM domain-like"/>
    <property type="match status" value="1"/>
</dbReference>
<accession>A0A127FBI3</accession>
<dbReference type="InterPro" id="IPR036250">
    <property type="entry name" value="AcylCo_DH-like_C"/>
</dbReference>
<dbReference type="InterPro" id="IPR037069">
    <property type="entry name" value="AcylCoA_DH/ox_N_sf"/>
</dbReference>
<dbReference type="STRING" id="465721.ACG33_11820"/>
<name>A0A127FBI3_STEDE</name>
<dbReference type="GO" id="GO:0050660">
    <property type="term" value="F:flavin adenine dinucleotide binding"/>
    <property type="evidence" value="ECO:0007669"/>
    <property type="project" value="InterPro"/>
</dbReference>
<evidence type="ECO:0000256" key="4">
    <source>
        <dbReference type="ARBA" id="ARBA00022827"/>
    </source>
</evidence>
<dbReference type="InterPro" id="IPR046373">
    <property type="entry name" value="Acyl-CoA_Oxase/DH_mid-dom_sf"/>
</dbReference>
<evidence type="ECO:0008006" key="12">
    <source>
        <dbReference type="Google" id="ProtNLM"/>
    </source>
</evidence>
<feature type="domain" description="Acyl-CoA oxidase/dehydrogenase middle" evidence="8">
    <location>
        <begin position="125"/>
        <end position="219"/>
    </location>
</feature>
<dbReference type="Pfam" id="PF00441">
    <property type="entry name" value="Acyl-CoA_dh_1"/>
    <property type="match status" value="1"/>
</dbReference>
<sequence>MDFDLSPQEQKYQEQVREFIRANITPEVRWSLSYAGLVDTPERNAFIDKLVEKGWLKFGFPSEYGGDGIANPMAKFILNMELMLANCPIVGKSLGQICGALMLYGSEELKREFIGRTLCNEIQWALAYSEPGAGSDLANLRCSAVADGEDFIINGEKRWITSAHFADYFWLAVRTDSSGRKQEGISLFIVDTDSPGVTIEPIRMVFKGHRTNTVRFDNVRVPRARLVGELNQGWKEIANALNLERFLMAASFPAVGRYRMLTEWARTAKVDGKSLLDDPVARHKLARVDVLIEMARLLEIRCIARYTANPAAIPGAEAMMNKAMAAIAYAELIDTTLDLMGPDGYVLDEDAPMSGEIPSCYLESGHMKVAAAGLDVARNMIAKQHLRLPSS</sequence>
<dbReference type="Pfam" id="PF02771">
    <property type="entry name" value="Acyl-CoA_dh_N"/>
    <property type="match status" value="1"/>
</dbReference>
<feature type="domain" description="Acyl-CoA dehydrogenase/oxidase N-terminal" evidence="9">
    <location>
        <begin position="7"/>
        <end position="117"/>
    </location>
</feature>
<dbReference type="RefSeq" id="WP_066921442.1">
    <property type="nucleotide sequence ID" value="NZ_CP011971.1"/>
</dbReference>
<evidence type="ECO:0000256" key="3">
    <source>
        <dbReference type="ARBA" id="ARBA00022630"/>
    </source>
</evidence>
<proteinExistence type="inferred from homology"/>
<evidence type="ECO:0000259" key="7">
    <source>
        <dbReference type="Pfam" id="PF00441"/>
    </source>
</evidence>
<dbReference type="Proteomes" id="UP000070250">
    <property type="component" value="Chromosome"/>
</dbReference>
<comment type="cofactor">
    <cofactor evidence="1 6">
        <name>FAD</name>
        <dbReference type="ChEBI" id="CHEBI:57692"/>
    </cofactor>
</comment>
<keyword evidence="3 6" id="KW-0285">Flavoprotein</keyword>
<comment type="similarity">
    <text evidence="2 6">Belongs to the acyl-CoA dehydrogenase family.</text>
</comment>
<evidence type="ECO:0000259" key="8">
    <source>
        <dbReference type="Pfam" id="PF02770"/>
    </source>
</evidence>
<dbReference type="PANTHER" id="PTHR43292">
    <property type="entry name" value="ACYL-COA DEHYDROGENASE"/>
    <property type="match status" value="1"/>
</dbReference>
<dbReference type="Gene3D" id="1.20.140.10">
    <property type="entry name" value="Butyryl-CoA Dehydrogenase, subunit A, domain 3"/>
    <property type="match status" value="1"/>
</dbReference>
<reference evidence="10 11" key="1">
    <citation type="submission" date="2015-06" db="EMBL/GenBank/DDBJ databases">
        <title>A Comprehensive Approach to Explore the Metabolic and Phylogenetic Diversity of Bacterial Steroid Degradation in the Environment: Testosterone as an Example.</title>
        <authorList>
            <person name="Yang F.-C."/>
            <person name="Chen Y.-L."/>
            <person name="Yu C.-P."/>
            <person name="Tang S.-L."/>
            <person name="Wang P.-H."/>
            <person name="Ismail W."/>
            <person name="Wang C.-H."/>
            <person name="Yang C.-Y."/>
            <person name="Chiang Y.-R."/>
        </authorList>
    </citation>
    <scope>NUCLEOTIDE SEQUENCE [LARGE SCALE GENOMIC DNA]</scope>
    <source>
        <strain evidence="10 11">DSM 18526</strain>
    </source>
</reference>
<dbReference type="KEGG" id="sdf:ACG33_11820"/>
<dbReference type="InterPro" id="IPR013786">
    <property type="entry name" value="AcylCoA_DH/ox_N"/>
</dbReference>
<keyword evidence="11" id="KW-1185">Reference proteome</keyword>
<dbReference type="Pfam" id="PF02770">
    <property type="entry name" value="Acyl-CoA_dh_M"/>
    <property type="match status" value="1"/>
</dbReference>
<evidence type="ECO:0000259" key="9">
    <source>
        <dbReference type="Pfam" id="PF02771"/>
    </source>
</evidence>
<evidence type="ECO:0000313" key="10">
    <source>
        <dbReference type="EMBL" id="AMN47772.1"/>
    </source>
</evidence>
<dbReference type="Gene3D" id="1.10.540.10">
    <property type="entry name" value="Acyl-CoA dehydrogenase/oxidase, N-terminal domain"/>
    <property type="match status" value="1"/>
</dbReference>
<keyword evidence="5 6" id="KW-0560">Oxidoreductase</keyword>
<dbReference type="SUPFAM" id="SSF47203">
    <property type="entry name" value="Acyl-CoA dehydrogenase C-terminal domain-like"/>
    <property type="match status" value="1"/>
</dbReference>
<protein>
    <recommendedName>
        <fullName evidence="12">Acyl-CoA dehydrogenase</fullName>
    </recommendedName>
</protein>
<organism evidence="10 11">
    <name type="scientific">Steroidobacter denitrificans</name>
    <dbReference type="NCBI Taxonomy" id="465721"/>
    <lineage>
        <taxon>Bacteria</taxon>
        <taxon>Pseudomonadati</taxon>
        <taxon>Pseudomonadota</taxon>
        <taxon>Gammaproteobacteria</taxon>
        <taxon>Steroidobacterales</taxon>
        <taxon>Steroidobacteraceae</taxon>
        <taxon>Steroidobacter</taxon>
    </lineage>
</organism>
<dbReference type="EMBL" id="CP011971">
    <property type="protein sequence ID" value="AMN47772.1"/>
    <property type="molecule type" value="Genomic_DNA"/>
</dbReference>
<dbReference type="FunFam" id="2.40.110.10:FF:000002">
    <property type="entry name" value="Acyl-CoA dehydrogenase fadE12"/>
    <property type="match status" value="1"/>
</dbReference>
<dbReference type="InterPro" id="IPR006091">
    <property type="entry name" value="Acyl-CoA_Oxase/DH_mid-dom"/>
</dbReference>
<keyword evidence="4 6" id="KW-0274">FAD</keyword>
<evidence type="ECO:0000256" key="2">
    <source>
        <dbReference type="ARBA" id="ARBA00009347"/>
    </source>
</evidence>